<keyword evidence="3" id="KW-1185">Reference proteome</keyword>
<dbReference type="PANTHER" id="PTHR35563">
    <property type="entry name" value="BARREL METAL-DEPENDENT HYDROLASE, PUTATIVE (AFU_ORTHOLOGUE AFUA_1G16240)-RELATED"/>
    <property type="match status" value="1"/>
</dbReference>
<gene>
    <name evidence="2 4" type="ORF">BDZ99DRAFT_447938</name>
</gene>
<dbReference type="Proteomes" id="UP000504636">
    <property type="component" value="Unplaced"/>
</dbReference>
<evidence type="ECO:0000313" key="3">
    <source>
        <dbReference type="Proteomes" id="UP000504636"/>
    </source>
</evidence>
<dbReference type="GeneID" id="54458929"/>
<proteinExistence type="predicted"/>
<reference evidence="4" key="2">
    <citation type="submission" date="2020-04" db="EMBL/GenBank/DDBJ databases">
        <authorList>
            <consortium name="NCBI Genome Project"/>
        </authorList>
    </citation>
    <scope>NUCLEOTIDE SEQUENCE</scope>
    <source>
        <strain evidence="4">CBS 304.34</strain>
    </source>
</reference>
<dbReference type="GO" id="GO:0016787">
    <property type="term" value="F:hydrolase activity"/>
    <property type="evidence" value="ECO:0007669"/>
    <property type="project" value="UniProtKB-KW"/>
</dbReference>
<dbReference type="InterPro" id="IPR006680">
    <property type="entry name" value="Amidohydro-rel"/>
</dbReference>
<reference evidence="2 4" key="1">
    <citation type="journal article" date="2020" name="Stud. Mycol.">
        <title>101 Dothideomycetes genomes: a test case for predicting lifestyles and emergence of pathogens.</title>
        <authorList>
            <person name="Haridas S."/>
            <person name="Albert R."/>
            <person name="Binder M."/>
            <person name="Bloem J."/>
            <person name="Labutti K."/>
            <person name="Salamov A."/>
            <person name="Andreopoulos B."/>
            <person name="Baker S."/>
            <person name="Barry K."/>
            <person name="Bills G."/>
            <person name="Bluhm B."/>
            <person name="Cannon C."/>
            <person name="Castanera R."/>
            <person name="Culley D."/>
            <person name="Daum C."/>
            <person name="Ezra D."/>
            <person name="Gonzalez J."/>
            <person name="Henrissat B."/>
            <person name="Kuo A."/>
            <person name="Liang C."/>
            <person name="Lipzen A."/>
            <person name="Lutzoni F."/>
            <person name="Magnuson J."/>
            <person name="Mondo S."/>
            <person name="Nolan M."/>
            <person name="Ohm R."/>
            <person name="Pangilinan J."/>
            <person name="Park H.-J."/>
            <person name="Ramirez L."/>
            <person name="Alfaro M."/>
            <person name="Sun H."/>
            <person name="Tritt A."/>
            <person name="Yoshinaga Y."/>
            <person name="Zwiers L.-H."/>
            <person name="Turgeon B."/>
            <person name="Goodwin S."/>
            <person name="Spatafora J."/>
            <person name="Crous P."/>
            <person name="Grigoriev I."/>
        </authorList>
    </citation>
    <scope>NUCLEOTIDE SEQUENCE</scope>
    <source>
        <strain evidence="2 4">CBS 304.34</strain>
    </source>
</reference>
<dbReference type="OrthoDB" id="2135488at2759"/>
<reference evidence="4" key="3">
    <citation type="submission" date="2025-04" db="UniProtKB">
        <authorList>
            <consortium name="RefSeq"/>
        </authorList>
    </citation>
    <scope>IDENTIFICATION</scope>
    <source>
        <strain evidence="4">CBS 304.34</strain>
    </source>
</reference>
<name>A0A6A6YFM5_9PEZI</name>
<dbReference type="InterPro" id="IPR052358">
    <property type="entry name" value="Aro_Compnd_Degr_Hydrolases"/>
</dbReference>
<organism evidence="2">
    <name type="scientific">Mytilinidion resinicola</name>
    <dbReference type="NCBI Taxonomy" id="574789"/>
    <lineage>
        <taxon>Eukaryota</taxon>
        <taxon>Fungi</taxon>
        <taxon>Dikarya</taxon>
        <taxon>Ascomycota</taxon>
        <taxon>Pezizomycotina</taxon>
        <taxon>Dothideomycetes</taxon>
        <taxon>Pleosporomycetidae</taxon>
        <taxon>Mytilinidiales</taxon>
        <taxon>Mytilinidiaceae</taxon>
        <taxon>Mytilinidion</taxon>
    </lineage>
</organism>
<protein>
    <submittedName>
        <fullName evidence="2 4">Amidohydrolase 2</fullName>
    </submittedName>
</protein>
<dbReference type="Pfam" id="PF04909">
    <property type="entry name" value="Amidohydro_2"/>
    <property type="match status" value="1"/>
</dbReference>
<dbReference type="SUPFAM" id="SSF51556">
    <property type="entry name" value="Metallo-dependent hydrolases"/>
    <property type="match status" value="1"/>
</dbReference>
<evidence type="ECO:0000313" key="4">
    <source>
        <dbReference type="RefSeq" id="XP_033574504.1"/>
    </source>
</evidence>
<dbReference type="Gene3D" id="3.20.20.140">
    <property type="entry name" value="Metal-dependent hydrolases"/>
    <property type="match status" value="1"/>
</dbReference>
<evidence type="ECO:0000313" key="2">
    <source>
        <dbReference type="EMBL" id="KAF2807540.1"/>
    </source>
</evidence>
<dbReference type="PANTHER" id="PTHR35563:SF2">
    <property type="entry name" value="BARREL METAL-DEPENDENT HYDROLASE, PUTATIVE (AFU_ORTHOLOGUE AFUA_1G16240)-RELATED"/>
    <property type="match status" value="1"/>
</dbReference>
<feature type="domain" description="Amidohydrolase-related" evidence="1">
    <location>
        <begin position="15"/>
        <end position="282"/>
    </location>
</feature>
<dbReference type="EMBL" id="MU003705">
    <property type="protein sequence ID" value="KAF2807540.1"/>
    <property type="molecule type" value="Genomic_DNA"/>
</dbReference>
<keyword evidence="2" id="KW-0378">Hydrolase</keyword>
<accession>A0A6A6YFM5</accession>
<dbReference type="AlphaFoldDB" id="A0A6A6YFM5"/>
<dbReference type="RefSeq" id="XP_033574504.1">
    <property type="nucleotide sequence ID" value="XM_033718036.1"/>
</dbReference>
<dbReference type="InterPro" id="IPR032466">
    <property type="entry name" value="Metal_Hydrolase"/>
</dbReference>
<evidence type="ECO:0000259" key="1">
    <source>
        <dbReference type="Pfam" id="PF04909"/>
    </source>
</evidence>
<sequence>MSLMSKDELPEGSWDSHVHVVDEARFPLHELHPYRPQKADLDDFLRFESSQGISHVCLVAFSVYHTDNSSIIDALTRLGGKGRAVVCIDPESITDEELQRLHQFGARGVRLNLRTRGERVDTHVFESLLRQYAKRLRPFGWAIQLYVALDQIDQVADVIPTLGLPVVIDHIGFPDSKKGPAASQLGYEAFMTLLKSGNVWTKLSAVYRFDDLPDLDEYATEILRTAPNRVVWASDWPHSGEYRKVDDHAWIARCKAWCRKVEGGSGENLIRKIWRDNPRALWQYNEDVRHTSLFNESRL</sequence>